<proteinExistence type="predicted"/>
<dbReference type="AlphaFoldDB" id="A0A6J6NAW5"/>
<protein>
    <submittedName>
        <fullName evidence="2">Unannotated protein</fullName>
    </submittedName>
</protein>
<accession>A0A6J6NAW5</accession>
<dbReference type="EMBL" id="CAFABF010000008">
    <property type="protein sequence ID" value="CAB4821662.1"/>
    <property type="molecule type" value="Genomic_DNA"/>
</dbReference>
<gene>
    <name evidence="2" type="ORF">UFOPK2359_00838</name>
    <name evidence="3" type="ORF">UFOPK3167_00321</name>
</gene>
<feature type="compositionally biased region" description="Polar residues" evidence="1">
    <location>
        <begin position="40"/>
        <end position="50"/>
    </location>
</feature>
<feature type="region of interest" description="Disordered" evidence="1">
    <location>
        <begin position="18"/>
        <end position="50"/>
    </location>
</feature>
<name>A0A6J6NAW5_9ZZZZ</name>
<evidence type="ECO:0000256" key="1">
    <source>
        <dbReference type="SAM" id="MobiDB-lite"/>
    </source>
</evidence>
<evidence type="ECO:0000313" key="2">
    <source>
        <dbReference type="EMBL" id="CAB4683309.1"/>
    </source>
</evidence>
<sequence>MPTLTSMKTTTTVEMNKHNPLLDQGAGFSDSNEHAKDVTGSDSLNTSISDTQPDHCVENAISRFHGTYPRLKNGVYITLARTPEERSMCVAGPNHAIEIFHSGARAIIASFDGKHTPEEISSLLYAPIEVIDAVLVELLAANFLDTVRNKITLHNRFQSAIPSRAAHTEDQSRDAAYSQLQRRLAPELSQATWLKGVADGGVGLLSTRQEFGVEIFGSSRTATLLFSILLASGVTNTRFALNAAQGHQSISDSDLGSGALRTSDIGLGFQSRLEELSREWSLFPVASHPGSIHKPVPVIIPERNLRIIVGSYDEELLNHLVRDGQDHLFIGKRAGGVVTCGPLVRPGQTPCMRCLMLGDTERYGQFHNHLSAASGSSEEFPIAIAHQIAAIAAHTTLRFIDTSESLLMGAQIHLNYLEPYAPTIHRFSRHPHCTCQWSDTDE</sequence>
<reference evidence="2" key="1">
    <citation type="submission" date="2020-05" db="EMBL/GenBank/DDBJ databases">
        <authorList>
            <person name="Chiriac C."/>
            <person name="Salcher M."/>
            <person name="Ghai R."/>
            <person name="Kavagutti S V."/>
        </authorList>
    </citation>
    <scope>NUCLEOTIDE SEQUENCE</scope>
</reference>
<dbReference type="EMBL" id="CAEZXG010000050">
    <property type="protein sequence ID" value="CAB4683309.1"/>
    <property type="molecule type" value="Genomic_DNA"/>
</dbReference>
<organism evidence="2">
    <name type="scientific">freshwater metagenome</name>
    <dbReference type="NCBI Taxonomy" id="449393"/>
    <lineage>
        <taxon>unclassified sequences</taxon>
        <taxon>metagenomes</taxon>
        <taxon>ecological metagenomes</taxon>
    </lineage>
</organism>
<dbReference type="Gene3D" id="3.40.50.720">
    <property type="entry name" value="NAD(P)-binding Rossmann-like Domain"/>
    <property type="match status" value="1"/>
</dbReference>
<evidence type="ECO:0000313" key="3">
    <source>
        <dbReference type="EMBL" id="CAB4821662.1"/>
    </source>
</evidence>